<dbReference type="AlphaFoldDB" id="A0A1I4VMM8"/>
<dbReference type="Proteomes" id="UP000183287">
    <property type="component" value="Unassembled WGS sequence"/>
</dbReference>
<organism evidence="1 2">
    <name type="scientific">Nitrosomonas communis</name>
    <dbReference type="NCBI Taxonomy" id="44574"/>
    <lineage>
        <taxon>Bacteria</taxon>
        <taxon>Pseudomonadati</taxon>
        <taxon>Pseudomonadota</taxon>
        <taxon>Betaproteobacteria</taxon>
        <taxon>Nitrosomonadales</taxon>
        <taxon>Nitrosomonadaceae</taxon>
        <taxon>Nitrosomonas</taxon>
    </lineage>
</organism>
<reference evidence="2" key="1">
    <citation type="submission" date="2016-10" db="EMBL/GenBank/DDBJ databases">
        <authorList>
            <person name="Varghese N."/>
            <person name="Submissions S."/>
        </authorList>
    </citation>
    <scope>NUCLEOTIDE SEQUENCE [LARGE SCALE GENOMIC DNA]</scope>
    <source>
        <strain evidence="2">Nm44</strain>
    </source>
</reference>
<evidence type="ECO:0008006" key="3">
    <source>
        <dbReference type="Google" id="ProtNLM"/>
    </source>
</evidence>
<dbReference type="EMBL" id="FOUB01000086">
    <property type="protein sequence ID" value="SFN02397.1"/>
    <property type="molecule type" value="Genomic_DNA"/>
</dbReference>
<accession>A0A1I4VMM8</accession>
<gene>
    <name evidence="1" type="ORF">SAMN05421863_108618</name>
</gene>
<sequence length="58" mass="6817">MHPTQINSWKRQLFEQAAELFSKNNTAANKKSHTTDDLHRVISQLTVERDFLARKLNH</sequence>
<evidence type="ECO:0000313" key="2">
    <source>
        <dbReference type="Proteomes" id="UP000183287"/>
    </source>
</evidence>
<name>A0A1I4VMM8_9PROT</name>
<evidence type="ECO:0000313" key="1">
    <source>
        <dbReference type="EMBL" id="SFN02397.1"/>
    </source>
</evidence>
<keyword evidence="2" id="KW-1185">Reference proteome</keyword>
<dbReference type="RefSeq" id="WP_177198209.1">
    <property type="nucleotide sequence ID" value="NZ_FOUB01000086.1"/>
</dbReference>
<protein>
    <recommendedName>
        <fullName evidence="3">Transposase</fullName>
    </recommendedName>
</protein>
<proteinExistence type="predicted"/>